<keyword evidence="4" id="KW-0418">Kinase</keyword>
<dbReference type="InterPro" id="IPR011006">
    <property type="entry name" value="CheY-like_superfamily"/>
</dbReference>
<organism evidence="4 5">
    <name type="scientific">Candidatus Nitrospira kreftii</name>
    <dbReference type="NCBI Taxonomy" id="2652173"/>
    <lineage>
        <taxon>Bacteria</taxon>
        <taxon>Pseudomonadati</taxon>
        <taxon>Nitrospirota</taxon>
        <taxon>Nitrospiria</taxon>
        <taxon>Nitrospirales</taxon>
        <taxon>Nitrospiraceae</taxon>
        <taxon>Nitrospira</taxon>
    </lineage>
</organism>
<protein>
    <submittedName>
        <fullName evidence="4">Histidine kinase</fullName>
    </submittedName>
</protein>
<dbReference type="InterPro" id="IPR001789">
    <property type="entry name" value="Sig_transdc_resp-reg_receiver"/>
</dbReference>
<reference evidence="4 5" key="1">
    <citation type="journal article" date="2020" name="ISME J.">
        <title>Enrichment and physiological characterization of a novel comammox Nitrospira indicates ammonium inhibition of complete nitrification.</title>
        <authorList>
            <person name="Sakoula D."/>
            <person name="Koch H."/>
            <person name="Frank J."/>
            <person name="Jetten M.S.M."/>
            <person name="van Kessel M.A.H.J."/>
            <person name="Lucker S."/>
        </authorList>
    </citation>
    <scope>NUCLEOTIDE SEQUENCE [LARGE SCALE GENOMIC DNA]</scope>
    <source>
        <strain evidence="4">Comreactor17</strain>
    </source>
</reference>
<evidence type="ECO:0000256" key="2">
    <source>
        <dbReference type="PROSITE-ProRule" id="PRU00169"/>
    </source>
</evidence>
<evidence type="ECO:0000313" key="4">
    <source>
        <dbReference type="EMBL" id="QPD03707.1"/>
    </source>
</evidence>
<dbReference type="KEGG" id="nkf:Nkreftii_001481"/>
<keyword evidence="4" id="KW-0808">Transferase</keyword>
<dbReference type="PANTHER" id="PTHR44591:SF23">
    <property type="entry name" value="CHEY SUBFAMILY"/>
    <property type="match status" value="1"/>
</dbReference>
<evidence type="ECO:0000256" key="1">
    <source>
        <dbReference type="ARBA" id="ARBA00022553"/>
    </source>
</evidence>
<dbReference type="AlphaFoldDB" id="A0A7S8IY60"/>
<name>A0A7S8IY60_9BACT</name>
<proteinExistence type="predicted"/>
<dbReference type="GO" id="GO:0000160">
    <property type="term" value="P:phosphorelay signal transduction system"/>
    <property type="evidence" value="ECO:0007669"/>
    <property type="project" value="InterPro"/>
</dbReference>
<dbReference type="Proteomes" id="UP000593737">
    <property type="component" value="Chromosome"/>
</dbReference>
<feature type="domain" description="Response regulatory" evidence="3">
    <location>
        <begin position="3"/>
        <end position="118"/>
    </location>
</feature>
<dbReference type="EMBL" id="CP047423">
    <property type="protein sequence ID" value="QPD03707.1"/>
    <property type="molecule type" value="Genomic_DNA"/>
</dbReference>
<accession>A0A7S8IY60</accession>
<dbReference type="Gene3D" id="3.40.50.2300">
    <property type="match status" value="1"/>
</dbReference>
<dbReference type="PANTHER" id="PTHR44591">
    <property type="entry name" value="STRESS RESPONSE REGULATOR PROTEIN 1"/>
    <property type="match status" value="1"/>
</dbReference>
<dbReference type="GO" id="GO:0016301">
    <property type="term" value="F:kinase activity"/>
    <property type="evidence" value="ECO:0007669"/>
    <property type="project" value="UniProtKB-KW"/>
</dbReference>
<evidence type="ECO:0000259" key="3">
    <source>
        <dbReference type="PROSITE" id="PS50110"/>
    </source>
</evidence>
<gene>
    <name evidence="4" type="ORF">Nkreftii_001481</name>
</gene>
<dbReference type="Pfam" id="PF00072">
    <property type="entry name" value="Response_reg"/>
    <property type="match status" value="1"/>
</dbReference>
<dbReference type="SUPFAM" id="SSF52172">
    <property type="entry name" value="CheY-like"/>
    <property type="match status" value="1"/>
</dbReference>
<dbReference type="SMART" id="SM00448">
    <property type="entry name" value="REC"/>
    <property type="match status" value="1"/>
</dbReference>
<evidence type="ECO:0000313" key="5">
    <source>
        <dbReference type="Proteomes" id="UP000593737"/>
    </source>
</evidence>
<dbReference type="InterPro" id="IPR050595">
    <property type="entry name" value="Bact_response_regulator"/>
</dbReference>
<sequence length="120" mass="13395">MASILIIDDEVSIRTLLRRILDEDGHQIREAADGHIGLSLYRQAPADVVITDILMPEQDGLEVTLALTQEFLDARVIAITGATGDRNYLNVATLFGARRVIQKPFTPDEIRRAVRYTLAH</sequence>
<dbReference type="PROSITE" id="PS50110">
    <property type="entry name" value="RESPONSE_REGULATORY"/>
    <property type="match status" value="1"/>
</dbReference>
<keyword evidence="1 2" id="KW-0597">Phosphoprotein</keyword>
<feature type="modified residue" description="4-aspartylphosphate" evidence="2">
    <location>
        <position position="52"/>
    </location>
</feature>